<organism evidence="1 2">
    <name type="scientific">Plakobranchus ocellatus</name>
    <dbReference type="NCBI Taxonomy" id="259542"/>
    <lineage>
        <taxon>Eukaryota</taxon>
        <taxon>Metazoa</taxon>
        <taxon>Spiralia</taxon>
        <taxon>Lophotrochozoa</taxon>
        <taxon>Mollusca</taxon>
        <taxon>Gastropoda</taxon>
        <taxon>Heterobranchia</taxon>
        <taxon>Euthyneura</taxon>
        <taxon>Panpulmonata</taxon>
        <taxon>Sacoglossa</taxon>
        <taxon>Placobranchoidea</taxon>
        <taxon>Plakobranchidae</taxon>
        <taxon>Plakobranchus</taxon>
    </lineage>
</organism>
<protein>
    <submittedName>
        <fullName evidence="1">Uncharacterized protein</fullName>
    </submittedName>
</protein>
<name>A0AAV4DWK4_9GAST</name>
<evidence type="ECO:0000313" key="1">
    <source>
        <dbReference type="EMBL" id="GFO48579.1"/>
    </source>
</evidence>
<keyword evidence="2" id="KW-1185">Reference proteome</keyword>
<comment type="caution">
    <text evidence="1">The sequence shown here is derived from an EMBL/GenBank/DDBJ whole genome shotgun (WGS) entry which is preliminary data.</text>
</comment>
<gene>
    <name evidence="1" type="ORF">PoB_007508400</name>
</gene>
<proteinExistence type="predicted"/>
<evidence type="ECO:0000313" key="2">
    <source>
        <dbReference type="Proteomes" id="UP000735302"/>
    </source>
</evidence>
<dbReference type="Proteomes" id="UP000735302">
    <property type="component" value="Unassembled WGS sequence"/>
</dbReference>
<accession>A0AAV4DWK4</accession>
<reference evidence="1 2" key="1">
    <citation type="journal article" date="2021" name="Elife">
        <title>Chloroplast acquisition without the gene transfer in kleptoplastic sea slugs, Plakobranchus ocellatus.</title>
        <authorList>
            <person name="Maeda T."/>
            <person name="Takahashi S."/>
            <person name="Yoshida T."/>
            <person name="Shimamura S."/>
            <person name="Takaki Y."/>
            <person name="Nagai Y."/>
            <person name="Toyoda A."/>
            <person name="Suzuki Y."/>
            <person name="Arimoto A."/>
            <person name="Ishii H."/>
            <person name="Satoh N."/>
            <person name="Nishiyama T."/>
            <person name="Hasebe M."/>
            <person name="Maruyama T."/>
            <person name="Minagawa J."/>
            <person name="Obokata J."/>
            <person name="Shigenobu S."/>
        </authorList>
    </citation>
    <scope>NUCLEOTIDE SEQUENCE [LARGE SCALE GENOMIC DNA]</scope>
</reference>
<dbReference type="AlphaFoldDB" id="A0AAV4DWK4"/>
<dbReference type="EMBL" id="BLXT01008438">
    <property type="protein sequence ID" value="GFO48579.1"/>
    <property type="molecule type" value="Genomic_DNA"/>
</dbReference>
<sequence>MAKITDWKNWVEYDYIFLSTPLPLVQVKSYRELPSSQYHTNIDRKLCCTTLQRIKALDNCSSTLKTDARGLVSSELSPFPTFDLTACCPTSTHFQASRNFSLSWAALRGVQ</sequence>